<evidence type="ECO:0000313" key="2">
    <source>
        <dbReference type="EMBL" id="PMP82150.1"/>
    </source>
</evidence>
<evidence type="ECO:0000313" key="3">
    <source>
        <dbReference type="Proteomes" id="UP000236910"/>
    </source>
</evidence>
<dbReference type="SMART" id="SM00852">
    <property type="entry name" value="MoCF_biosynth"/>
    <property type="match status" value="1"/>
</dbReference>
<name>A0A2J6X633_9BACT</name>
<organism evidence="2 3">
    <name type="scientific">Caldisericum exile</name>
    <dbReference type="NCBI Taxonomy" id="693075"/>
    <lineage>
        <taxon>Bacteria</taxon>
        <taxon>Pseudomonadati</taxon>
        <taxon>Caldisericota/Cryosericota group</taxon>
        <taxon>Caldisericota</taxon>
        <taxon>Caldisericia</taxon>
        <taxon>Caldisericales</taxon>
        <taxon>Caldisericaceae</taxon>
        <taxon>Caldisericum</taxon>
    </lineage>
</organism>
<dbReference type="AlphaFoldDB" id="A0A2J6X633"/>
<dbReference type="Gene3D" id="3.40.980.10">
    <property type="entry name" value="MoaB/Mog-like domain"/>
    <property type="match status" value="1"/>
</dbReference>
<protein>
    <recommendedName>
        <fullName evidence="1">MoaB/Mog domain-containing protein</fullName>
    </recommendedName>
</protein>
<evidence type="ECO:0000259" key="1">
    <source>
        <dbReference type="SMART" id="SM00852"/>
    </source>
</evidence>
<dbReference type="EMBL" id="PNIX01000244">
    <property type="protein sequence ID" value="PMP82150.1"/>
    <property type="molecule type" value="Genomic_DNA"/>
</dbReference>
<comment type="caution">
    <text evidence="2">The sequence shown here is derived from an EMBL/GenBank/DDBJ whole genome shotgun (WGS) entry which is preliminary data.</text>
</comment>
<proteinExistence type="predicted"/>
<dbReference type="InterPro" id="IPR001453">
    <property type="entry name" value="MoaB/Mog_dom"/>
</dbReference>
<accession>A0A2J6X633</accession>
<dbReference type="UniPathway" id="UPA00344"/>
<sequence>MKKVEVHKAINKPLATDVTMIEDFKKSVLFKRGHIISESDIPKLLSIGRHYVWIEDEDSSLVHEDDAGIFLMESIKGDNLGFTLPQESKVKLIAETDGVLVVNTQGLFKINEIEDVVVATERPFTFVKSRTPVAIGKIMPKEISKEILLEVENIANMYKPIVDLKPITPHKIALFPVGNEFIEGLREEVLSFKIKEYLESLGQEIVLREILPDNDEKIKGAGLKAFEKGADIVIYMGGMAVDPDDRTVPGIKLMGVEVVKYGVPIFPGFTFLLGYLKDKVVLGIPSSSGITKEGTSFHFIMPIILSNYRITKNDLIKFSLGGYLT</sequence>
<reference evidence="2 3" key="1">
    <citation type="submission" date="2018-01" db="EMBL/GenBank/DDBJ databases">
        <title>Metagenomic assembled genomes from two thermal pools in the Uzon Caldera, Kamchatka, Russia.</title>
        <authorList>
            <person name="Wilkins L."/>
            <person name="Ettinger C."/>
        </authorList>
    </citation>
    <scope>NUCLEOTIDE SEQUENCE [LARGE SCALE GENOMIC DNA]</scope>
    <source>
        <strain evidence="2">ARK-10</strain>
    </source>
</reference>
<dbReference type="SUPFAM" id="SSF53218">
    <property type="entry name" value="Molybdenum cofactor biosynthesis proteins"/>
    <property type="match status" value="1"/>
</dbReference>
<gene>
    <name evidence="2" type="ORF">C0175_04120</name>
</gene>
<feature type="domain" description="MoaB/Mog" evidence="1">
    <location>
        <begin position="173"/>
        <end position="306"/>
    </location>
</feature>
<dbReference type="InterPro" id="IPR036425">
    <property type="entry name" value="MoaB/Mog-like_dom_sf"/>
</dbReference>
<dbReference type="Proteomes" id="UP000236910">
    <property type="component" value="Unassembled WGS sequence"/>
</dbReference>
<dbReference type="Pfam" id="PF00994">
    <property type="entry name" value="MoCF_biosynth"/>
    <property type="match status" value="1"/>
</dbReference>